<keyword evidence="2" id="KW-1133">Transmembrane helix</keyword>
<feature type="compositionally biased region" description="Low complexity" evidence="1">
    <location>
        <begin position="153"/>
        <end position="165"/>
    </location>
</feature>
<proteinExistence type="predicted"/>
<reference evidence="3" key="1">
    <citation type="submission" date="2020-11" db="EMBL/GenBank/DDBJ databases">
        <authorList>
            <person name="Tran Van P."/>
        </authorList>
    </citation>
    <scope>NUCLEOTIDE SEQUENCE</scope>
</reference>
<evidence type="ECO:0000313" key="4">
    <source>
        <dbReference type="Proteomes" id="UP000678499"/>
    </source>
</evidence>
<feature type="compositionally biased region" description="Polar residues" evidence="1">
    <location>
        <begin position="11"/>
        <end position="28"/>
    </location>
</feature>
<keyword evidence="4" id="KW-1185">Reference proteome</keyword>
<name>A0A7R9BE03_9CRUS</name>
<dbReference type="EMBL" id="OA882080">
    <property type="protein sequence ID" value="CAD7272552.1"/>
    <property type="molecule type" value="Genomic_DNA"/>
</dbReference>
<keyword evidence="2" id="KW-0472">Membrane</keyword>
<feature type="region of interest" description="Disordered" evidence="1">
    <location>
        <begin position="191"/>
        <end position="223"/>
    </location>
</feature>
<evidence type="ECO:0000256" key="1">
    <source>
        <dbReference type="SAM" id="MobiDB-lite"/>
    </source>
</evidence>
<evidence type="ECO:0000313" key="3">
    <source>
        <dbReference type="EMBL" id="CAD7272552.1"/>
    </source>
</evidence>
<dbReference type="AlphaFoldDB" id="A0A7R9BE03"/>
<evidence type="ECO:0000256" key="2">
    <source>
        <dbReference type="SAM" id="Phobius"/>
    </source>
</evidence>
<feature type="transmembrane region" description="Helical" evidence="2">
    <location>
        <begin position="306"/>
        <end position="329"/>
    </location>
</feature>
<keyword evidence="2" id="KW-0812">Transmembrane</keyword>
<dbReference type="Proteomes" id="UP000678499">
    <property type="component" value="Unassembled WGS sequence"/>
</dbReference>
<sequence>MERIREDESSSRQGEVSFMNSSRFSSRGTANNLDGSRLHYSVPFPDIIPLLGDLTPRVFFSPPPDGDYYISFCPCVLAEEKKKAICQQPGNAGAGNETASNAQVPVRQSMIQGSPGFCRSGYCDLKFEHAEAAPVDSLVTESLLALTDPGRRTPPAAAAGAAVETTETDVDPTPPGRLLLEPWLQRSHHHRASCPRVDDGPAADGSRHLCSPPSPGTEPTIEDEASVSSLRWTDITSSSFNGQQGEVKYGQMDLPTIHDPRFYGMQYLPRLSRYPTVPDFTMDHLHHGGTWNEHSRKRRRTLARRAGTCAWASLAMATFIAALIGFSIFCSRGQRVFGPL</sequence>
<feature type="region of interest" description="Disordered" evidence="1">
    <location>
        <begin position="149"/>
        <end position="175"/>
    </location>
</feature>
<accession>A0A7R9BE03</accession>
<gene>
    <name evidence="3" type="ORF">NMOB1V02_LOCUS481</name>
</gene>
<protein>
    <submittedName>
        <fullName evidence="3">Uncharacterized protein</fullName>
    </submittedName>
</protein>
<dbReference type="EMBL" id="CAJPEX010000043">
    <property type="protein sequence ID" value="CAG0912704.1"/>
    <property type="molecule type" value="Genomic_DNA"/>
</dbReference>
<feature type="compositionally biased region" description="Basic and acidic residues" evidence="1">
    <location>
        <begin position="1"/>
        <end position="10"/>
    </location>
</feature>
<feature type="region of interest" description="Disordered" evidence="1">
    <location>
        <begin position="1"/>
        <end position="28"/>
    </location>
</feature>
<organism evidence="3">
    <name type="scientific">Notodromas monacha</name>
    <dbReference type="NCBI Taxonomy" id="399045"/>
    <lineage>
        <taxon>Eukaryota</taxon>
        <taxon>Metazoa</taxon>
        <taxon>Ecdysozoa</taxon>
        <taxon>Arthropoda</taxon>
        <taxon>Crustacea</taxon>
        <taxon>Oligostraca</taxon>
        <taxon>Ostracoda</taxon>
        <taxon>Podocopa</taxon>
        <taxon>Podocopida</taxon>
        <taxon>Cypridocopina</taxon>
        <taxon>Cypridoidea</taxon>
        <taxon>Cyprididae</taxon>
        <taxon>Notodromas</taxon>
    </lineage>
</organism>